<dbReference type="Proteomes" id="UP000215914">
    <property type="component" value="Chromosome 17"/>
</dbReference>
<dbReference type="EMBL" id="MNCJ02000332">
    <property type="protein sequence ID" value="KAF5756495.1"/>
    <property type="molecule type" value="Genomic_DNA"/>
</dbReference>
<dbReference type="EMBL" id="CM007906">
    <property type="protein sequence ID" value="OTF87044.1"/>
    <property type="molecule type" value="Genomic_DNA"/>
</dbReference>
<accession>A0A251RT55</accession>
<sequence length="73" mass="9292">MFYMEWLYMNYYSQRDWITIIRIIRFLVPAKIKTFNWYICKIYVEESTDQRIPEAVIFYLTRWFHKNKHVCKV</sequence>
<dbReference type="InParanoid" id="A0A251RT55"/>
<gene>
    <name evidence="2" type="ORF">HannXRQ_Chr17g0557421</name>
    <name evidence="1" type="ORF">HanXRQr2_Chr17g0815371</name>
</gene>
<name>A0A251RT55_HELAN</name>
<reference evidence="2" key="2">
    <citation type="submission" date="2017-02" db="EMBL/GenBank/DDBJ databases">
        <title>Sunflower complete genome.</title>
        <authorList>
            <person name="Langlade N."/>
            <person name="Munos S."/>
        </authorList>
    </citation>
    <scope>NUCLEOTIDE SEQUENCE [LARGE SCALE GENOMIC DNA]</scope>
    <source>
        <tissue evidence="2">Leaves</tissue>
    </source>
</reference>
<reference evidence="1 3" key="1">
    <citation type="journal article" date="2017" name="Nature">
        <title>The sunflower genome provides insights into oil metabolism, flowering and Asterid evolution.</title>
        <authorList>
            <person name="Badouin H."/>
            <person name="Gouzy J."/>
            <person name="Grassa C.J."/>
            <person name="Murat F."/>
            <person name="Staton S.E."/>
            <person name="Cottret L."/>
            <person name="Lelandais-Briere C."/>
            <person name="Owens G.L."/>
            <person name="Carrere S."/>
            <person name="Mayjonade B."/>
            <person name="Legrand L."/>
            <person name="Gill N."/>
            <person name="Kane N.C."/>
            <person name="Bowers J.E."/>
            <person name="Hubner S."/>
            <person name="Bellec A."/>
            <person name="Berard A."/>
            <person name="Berges H."/>
            <person name="Blanchet N."/>
            <person name="Boniface M.C."/>
            <person name="Brunel D."/>
            <person name="Catrice O."/>
            <person name="Chaidir N."/>
            <person name="Claudel C."/>
            <person name="Donnadieu C."/>
            <person name="Faraut T."/>
            <person name="Fievet G."/>
            <person name="Helmstetter N."/>
            <person name="King M."/>
            <person name="Knapp S.J."/>
            <person name="Lai Z."/>
            <person name="Le Paslier M.C."/>
            <person name="Lippi Y."/>
            <person name="Lorenzon L."/>
            <person name="Mandel J.R."/>
            <person name="Marage G."/>
            <person name="Marchand G."/>
            <person name="Marquand E."/>
            <person name="Bret-Mestries E."/>
            <person name="Morien E."/>
            <person name="Nambeesan S."/>
            <person name="Nguyen T."/>
            <person name="Pegot-Espagnet P."/>
            <person name="Pouilly N."/>
            <person name="Raftis F."/>
            <person name="Sallet E."/>
            <person name="Schiex T."/>
            <person name="Thomas J."/>
            <person name="Vandecasteele C."/>
            <person name="Vares D."/>
            <person name="Vear F."/>
            <person name="Vautrin S."/>
            <person name="Crespi M."/>
            <person name="Mangin B."/>
            <person name="Burke J.M."/>
            <person name="Salse J."/>
            <person name="Munos S."/>
            <person name="Vincourt P."/>
            <person name="Rieseberg L.H."/>
            <person name="Langlade N.B."/>
        </authorList>
    </citation>
    <scope>NUCLEOTIDE SEQUENCE [LARGE SCALE GENOMIC DNA]</scope>
    <source>
        <strain evidence="3">cv. SF193</strain>
        <tissue evidence="1">Leaves</tissue>
    </source>
</reference>
<evidence type="ECO:0000313" key="3">
    <source>
        <dbReference type="Proteomes" id="UP000215914"/>
    </source>
</evidence>
<proteinExistence type="predicted"/>
<protein>
    <submittedName>
        <fullName evidence="2">Uncharacterized protein</fullName>
    </submittedName>
</protein>
<evidence type="ECO:0000313" key="1">
    <source>
        <dbReference type="EMBL" id="KAF5756495.1"/>
    </source>
</evidence>
<dbReference type="AlphaFoldDB" id="A0A251RT55"/>
<organism evidence="2 3">
    <name type="scientific">Helianthus annuus</name>
    <name type="common">Common sunflower</name>
    <dbReference type="NCBI Taxonomy" id="4232"/>
    <lineage>
        <taxon>Eukaryota</taxon>
        <taxon>Viridiplantae</taxon>
        <taxon>Streptophyta</taxon>
        <taxon>Embryophyta</taxon>
        <taxon>Tracheophyta</taxon>
        <taxon>Spermatophyta</taxon>
        <taxon>Magnoliopsida</taxon>
        <taxon>eudicotyledons</taxon>
        <taxon>Gunneridae</taxon>
        <taxon>Pentapetalae</taxon>
        <taxon>asterids</taxon>
        <taxon>campanulids</taxon>
        <taxon>Asterales</taxon>
        <taxon>Asteraceae</taxon>
        <taxon>Asteroideae</taxon>
        <taxon>Heliantheae alliance</taxon>
        <taxon>Heliantheae</taxon>
        <taxon>Helianthus</taxon>
    </lineage>
</organism>
<keyword evidence="3" id="KW-1185">Reference proteome</keyword>
<reference evidence="1" key="3">
    <citation type="submission" date="2020-06" db="EMBL/GenBank/DDBJ databases">
        <title>Helianthus annuus Genome sequencing and assembly Release 2.</title>
        <authorList>
            <person name="Gouzy J."/>
            <person name="Langlade N."/>
            <person name="Munos S."/>
        </authorList>
    </citation>
    <scope>NUCLEOTIDE SEQUENCE</scope>
    <source>
        <tissue evidence="1">Leaves</tissue>
    </source>
</reference>
<dbReference type="Gramene" id="mRNA:HanXRQr2_Chr17g0815371">
    <property type="protein sequence ID" value="mRNA:HanXRQr2_Chr17g0815371"/>
    <property type="gene ID" value="HanXRQr2_Chr17g0815371"/>
</dbReference>
<evidence type="ECO:0000313" key="2">
    <source>
        <dbReference type="EMBL" id="OTF87044.1"/>
    </source>
</evidence>